<dbReference type="Pfam" id="PF14432">
    <property type="entry name" value="DYW_deaminase"/>
    <property type="match status" value="1"/>
</dbReference>
<dbReference type="GO" id="GO:0030246">
    <property type="term" value="F:carbohydrate binding"/>
    <property type="evidence" value="ECO:0007669"/>
    <property type="project" value="UniProtKB-KW"/>
</dbReference>
<comment type="similarity">
    <text evidence="1">Belongs to the jacalin lectin family.</text>
</comment>
<dbReference type="GO" id="GO:0003723">
    <property type="term" value="F:RNA binding"/>
    <property type="evidence" value="ECO:0007669"/>
    <property type="project" value="InterPro"/>
</dbReference>
<keyword evidence="5" id="KW-0677">Repeat</keyword>
<feature type="repeat" description="PPR" evidence="10">
    <location>
        <begin position="481"/>
        <end position="511"/>
    </location>
</feature>
<evidence type="ECO:0000256" key="1">
    <source>
        <dbReference type="ARBA" id="ARBA00006568"/>
    </source>
</evidence>
<evidence type="ECO:0000313" key="14">
    <source>
        <dbReference type="EMBL" id="CAF1926958.1"/>
    </source>
</evidence>
<comment type="similarity">
    <text evidence="9">Belongs to the thioredoxin family. Plant H-type subfamily.</text>
</comment>
<feature type="repeat" description="PPR" evidence="10">
    <location>
        <begin position="583"/>
        <end position="617"/>
    </location>
</feature>
<dbReference type="SUPFAM" id="SSF51101">
    <property type="entry name" value="Mannose-binding lectins"/>
    <property type="match status" value="3"/>
</dbReference>
<dbReference type="CDD" id="cd09612">
    <property type="entry name" value="Jacalin"/>
    <property type="match status" value="3"/>
</dbReference>
<dbReference type="NCBIfam" id="TIGR00756">
    <property type="entry name" value="PPR"/>
    <property type="match status" value="10"/>
</dbReference>
<dbReference type="InterPro" id="IPR033734">
    <property type="entry name" value="Jacalin-like_lectin_dom_plant"/>
</dbReference>
<dbReference type="Proteomes" id="UP001295469">
    <property type="component" value="Chromosome C05"/>
</dbReference>
<feature type="domain" description="Jacalin-type lectin" evidence="13">
    <location>
        <begin position="1209"/>
        <end position="1351"/>
    </location>
</feature>
<feature type="repeat" description="PPR" evidence="10">
    <location>
        <begin position="240"/>
        <end position="274"/>
    </location>
</feature>
<dbReference type="PROSITE" id="PS00194">
    <property type="entry name" value="THIOREDOXIN_1"/>
    <property type="match status" value="1"/>
</dbReference>
<protein>
    <submittedName>
        <fullName evidence="14">(rape) hypothetical protein</fullName>
    </submittedName>
</protein>
<dbReference type="SMART" id="SM00915">
    <property type="entry name" value="Jacalin"/>
    <property type="match status" value="3"/>
</dbReference>
<dbReference type="FunFam" id="1.25.40.10:FF:000380">
    <property type="entry name" value="Pentatricopeptide repeat-containing protein, chloroplastic"/>
    <property type="match status" value="1"/>
</dbReference>
<feature type="repeat" description="PPR" evidence="10">
    <location>
        <begin position="411"/>
        <end position="445"/>
    </location>
</feature>
<evidence type="ECO:0000256" key="8">
    <source>
        <dbReference type="ARBA" id="ARBA00023284"/>
    </source>
</evidence>
<dbReference type="InterPro" id="IPR011990">
    <property type="entry name" value="TPR-like_helical_dom_sf"/>
</dbReference>
<dbReference type="GO" id="GO:0009451">
    <property type="term" value="P:RNA modification"/>
    <property type="evidence" value="ECO:0007669"/>
    <property type="project" value="InterPro"/>
</dbReference>
<dbReference type="Gene3D" id="1.25.40.10">
    <property type="entry name" value="Tetratricopeptide repeat domain"/>
    <property type="match status" value="5"/>
</dbReference>
<dbReference type="FunFam" id="1.25.40.10:FF:002570">
    <property type="entry name" value="Pentatricopeptide repeat-containing protein At1g19720"/>
    <property type="match status" value="1"/>
</dbReference>
<feature type="repeat" description="PPR" evidence="10">
    <location>
        <begin position="376"/>
        <end position="410"/>
    </location>
</feature>
<dbReference type="PANTHER" id="PTHR47926:SF347">
    <property type="entry name" value="PENTATRICOPEPTIDE REPEAT-CONTAINING PROTEIN"/>
    <property type="match status" value="1"/>
</dbReference>
<dbReference type="SUPFAM" id="SSF52833">
    <property type="entry name" value="Thioredoxin-like"/>
    <property type="match status" value="1"/>
</dbReference>
<dbReference type="PANTHER" id="PTHR47926">
    <property type="entry name" value="PENTATRICOPEPTIDE REPEAT-CONTAINING PROTEIN"/>
    <property type="match status" value="1"/>
</dbReference>
<keyword evidence="8" id="KW-0676">Redox-active center</keyword>
<evidence type="ECO:0000256" key="11">
    <source>
        <dbReference type="SAM" id="MobiDB-lite"/>
    </source>
</evidence>
<reference evidence="14" key="1">
    <citation type="submission" date="2021-01" db="EMBL/GenBank/DDBJ databases">
        <authorList>
            <consortium name="Genoscope - CEA"/>
            <person name="William W."/>
        </authorList>
    </citation>
    <scope>NUCLEOTIDE SEQUENCE</scope>
</reference>
<evidence type="ECO:0000256" key="9">
    <source>
        <dbReference type="ARBA" id="ARBA00038353"/>
    </source>
</evidence>
<dbReference type="EMBL" id="HG994369">
    <property type="protein sequence ID" value="CAF1926958.1"/>
    <property type="molecule type" value="Genomic_DNA"/>
</dbReference>
<feature type="repeat" description="PPR" evidence="10">
    <location>
        <begin position="684"/>
        <end position="718"/>
    </location>
</feature>
<dbReference type="Gene3D" id="2.100.10.30">
    <property type="entry name" value="Jacalin-like lectin domain"/>
    <property type="match status" value="3"/>
</dbReference>
<comment type="similarity">
    <text evidence="2">Belongs to the PPR family. PCMP-H subfamily.</text>
</comment>
<evidence type="ECO:0000256" key="6">
    <source>
        <dbReference type="ARBA" id="ARBA00022982"/>
    </source>
</evidence>
<evidence type="ECO:0000256" key="10">
    <source>
        <dbReference type="PROSITE-ProRule" id="PRU00708"/>
    </source>
</evidence>
<organism evidence="14">
    <name type="scientific">Brassica napus</name>
    <name type="common">Rape</name>
    <dbReference type="NCBI Taxonomy" id="3708"/>
    <lineage>
        <taxon>Eukaryota</taxon>
        <taxon>Viridiplantae</taxon>
        <taxon>Streptophyta</taxon>
        <taxon>Embryophyta</taxon>
        <taxon>Tracheophyta</taxon>
        <taxon>Spermatophyta</taxon>
        <taxon>Magnoliopsida</taxon>
        <taxon>eudicotyledons</taxon>
        <taxon>Gunneridae</taxon>
        <taxon>Pentapetalae</taxon>
        <taxon>rosids</taxon>
        <taxon>malvids</taxon>
        <taxon>Brassicales</taxon>
        <taxon>Brassicaceae</taxon>
        <taxon>Brassiceae</taxon>
        <taxon>Brassica</taxon>
    </lineage>
</organism>
<keyword evidence="3" id="KW-0813">Transport</keyword>
<dbReference type="GO" id="GO:0016671">
    <property type="term" value="F:oxidoreductase activity, acting on a sulfur group of donors, disulfide as acceptor"/>
    <property type="evidence" value="ECO:0007669"/>
    <property type="project" value="UniProtKB-ARBA"/>
</dbReference>
<dbReference type="Pfam" id="PF01535">
    <property type="entry name" value="PPR"/>
    <property type="match status" value="5"/>
</dbReference>
<sequence>MAAEEGQVIGCHANDVWAVQLDTAKQSNKLIVIDFTASWCPPCRMIAPVFADLAKKFMSSAIFFKVDVDELQSVAQEFGVEAMPTFVFIKDGNVVDKVVGARKEDLHATIAKHTAKVETSPESHPKSRKKNLSFVKKKQPIITPDEQLDYLCRNGSLLEAEKALDSMFQQGTKMKRSTYLNLLESCIDSGSVHLGRILHARFDQFPQPDVFVETKLLSMYAKCGCLVDARKVFDSMRERNLYTWSAMIGAYSREHRWREVSNLFRMMMEDGVLPDDFLFPKILQGCANCGDVETGKLIHSVVVKLGMTSCLRVSNSILAVYAKCGELSLATKCFRRMEERDVVAWNSVLLAYCHNGKHEEAVDLVEEMEKEGISPGLVTWNILIGGYNQLGKCDAAIDLMQKMENFGVTADVFTWTAMISGLIHNGKRYQALDTFRKMFLAGVVPNGVTIMSAVSACSCLKILNLGSEVHSIAVKMGFMDDVLVGNSLVDMYSKCGKLEEARKVFDSIKNKDVYTWNSMITGYCQAEYCGKAYELFTRMQEENVKPNIITWNTMISGYIQNGDEGEAMDLFQRMEKDGNVQRNTASWNLIIAGYIQNGKKDEALELFRKMQFSRFMPNSVTILSLLPACANLLGAKMVREIHGCVLRRNLDSVHAVRNSLIDTYAKSGDIGYARTVFKGMKTKDIITWNSLIGGYVLHGSYGPALDLFDQMKTEEIKPNRGTLSSIILAHGLMGNVDEGKKVFSSIANDYHIIPALEHCCAMVSLYGRSNRLEEALQFIQEMNVQSEPPIWESFLTACRIHGDIDSAIHAAEHLFSLEPENPVTENLVSQIYALGARLGRSLEGKKPRKEKLLKKPIGQSWIEARNLVHTFTTGDQSKLCTDVLYPWVEKLCRMDDRNDQYNGELLIEEEGREKTCGFHSEKFAMAFGLVSSSREPKTIRILKNLRMCRDCHNTARYISKRYSCEILLEDTRCLHHFRNGKPALVGPWGGQGGHAWDDGMFTTVRQINIAHGSSIDSIQVEYDKNGSSLWSEKHGGNGGSKFEKVTLDYPHEYLTSVHGTYGSYDIWGHVCVRSLTFESNRKKYGPFGVESGTCFSLPKSESKVTGFHGKAGSYLDAIGVHLQQIPKEDNPSSRIVMHSHQNVHSGDKDFEYSVIQGSVGQNFDIFVALKKKDSTLPSHQPREHTGAEITKNKVVTDTEKAQPKAGGGAKTYGPWGGAGGIVFDDGIYTGIRQINLSRSVGIVSMKVCYDSRGQAVWGSKHGGRGSFKHEKIVFDYPSEILTHVTGTYGPLIYMGPNVIKSLTFHTNKGKHGPFGEEQGPSFTHKTDDAKVVGFLGREGLFLDAIGVHVMDCKISPLKPSPHNAIVPHNNSGVVVIENSPWANKLVLAANGRGEEFERGVVKEPTPSGPGPWGGNGGKPWDDGVYSGIKQIFVTRGNDAISSLQVEYDRNGQSVWSVKHGGNNGVFTHRIKLEYPNEMLTCISGYYGPLNNSDKTNVVKSLSFYTSRGKYGPYGEETGTYFTSTTTQGKVLGLHGRSSAYLDAIGVHMQHWLGNNSKPQYNRASCFKVY</sequence>
<dbReference type="InterPro" id="IPR036249">
    <property type="entry name" value="Thioredoxin-like_sf"/>
</dbReference>
<keyword evidence="7" id="KW-1015">Disulfide bond</keyword>
<evidence type="ECO:0000256" key="7">
    <source>
        <dbReference type="ARBA" id="ARBA00023157"/>
    </source>
</evidence>
<dbReference type="FunFam" id="3.40.30.10:FF:000104">
    <property type="entry name" value="Thioredoxin"/>
    <property type="match status" value="1"/>
</dbReference>
<feature type="repeat" description="PPR" evidence="10">
    <location>
        <begin position="512"/>
        <end position="546"/>
    </location>
</feature>
<dbReference type="Pfam" id="PF01419">
    <property type="entry name" value="Jacalin"/>
    <property type="match status" value="3"/>
</dbReference>
<dbReference type="FunFam" id="1.25.40.10:FF:001800">
    <property type="entry name" value="Pentatricopeptide repeat-containing protein"/>
    <property type="match status" value="1"/>
</dbReference>
<evidence type="ECO:0000256" key="3">
    <source>
        <dbReference type="ARBA" id="ARBA00022448"/>
    </source>
</evidence>
<dbReference type="InterPro" id="IPR001229">
    <property type="entry name" value="Jacalin-like_lectin_dom"/>
</dbReference>
<evidence type="ECO:0000259" key="12">
    <source>
        <dbReference type="PROSITE" id="PS51352"/>
    </source>
</evidence>
<dbReference type="InterPro" id="IPR046960">
    <property type="entry name" value="PPR_At4g14850-like_plant"/>
</dbReference>
<dbReference type="Gene3D" id="3.40.30.10">
    <property type="entry name" value="Glutaredoxin"/>
    <property type="match status" value="1"/>
</dbReference>
<feature type="domain" description="Jacalin-type lectin" evidence="13">
    <location>
        <begin position="1406"/>
        <end position="1550"/>
    </location>
</feature>
<gene>
    <name evidence="14" type="ORF">DARMORV10_C05P18160.1</name>
</gene>
<dbReference type="PROSITE" id="PS51352">
    <property type="entry name" value="THIOREDOXIN_2"/>
    <property type="match status" value="1"/>
</dbReference>
<dbReference type="InterPro" id="IPR013766">
    <property type="entry name" value="Thioredoxin_domain"/>
</dbReference>
<accession>A0A816KVM4</accession>
<dbReference type="CDD" id="cd02947">
    <property type="entry name" value="TRX_family"/>
    <property type="match status" value="1"/>
</dbReference>
<dbReference type="InterPro" id="IPR032867">
    <property type="entry name" value="DYW_dom"/>
</dbReference>
<name>A0A816KVM4_BRANA</name>
<dbReference type="PROSITE" id="PS51375">
    <property type="entry name" value="PPR"/>
    <property type="match status" value="9"/>
</dbReference>
<dbReference type="Pfam" id="PF00085">
    <property type="entry name" value="Thioredoxin"/>
    <property type="match status" value="1"/>
</dbReference>
<evidence type="ECO:0000256" key="2">
    <source>
        <dbReference type="ARBA" id="ARBA00006643"/>
    </source>
</evidence>
<proteinExistence type="inferred from homology"/>
<dbReference type="PROSITE" id="PS51752">
    <property type="entry name" value="JACALIN_LECTIN"/>
    <property type="match status" value="3"/>
</dbReference>
<dbReference type="InterPro" id="IPR002885">
    <property type="entry name" value="PPR_rpt"/>
</dbReference>
<feature type="repeat" description="PPR" evidence="10">
    <location>
        <begin position="341"/>
        <end position="375"/>
    </location>
</feature>
<feature type="compositionally biased region" description="Basic and acidic residues" evidence="11">
    <location>
        <begin position="1176"/>
        <end position="1202"/>
    </location>
</feature>
<dbReference type="SUPFAM" id="SSF81901">
    <property type="entry name" value="HCP-like"/>
    <property type="match status" value="1"/>
</dbReference>
<feature type="domain" description="Jacalin-type lectin" evidence="13">
    <location>
        <begin position="982"/>
        <end position="1124"/>
    </location>
</feature>
<feature type="repeat" description="PPR" evidence="10">
    <location>
        <begin position="547"/>
        <end position="581"/>
    </location>
</feature>
<feature type="region of interest" description="Disordered" evidence="11">
    <location>
        <begin position="1176"/>
        <end position="1209"/>
    </location>
</feature>
<dbReference type="InterPro" id="IPR017937">
    <property type="entry name" value="Thioredoxin_CS"/>
</dbReference>
<dbReference type="Pfam" id="PF13041">
    <property type="entry name" value="PPR_2"/>
    <property type="match status" value="4"/>
</dbReference>
<dbReference type="GO" id="GO:0008270">
    <property type="term" value="F:zinc ion binding"/>
    <property type="evidence" value="ECO:0007669"/>
    <property type="project" value="InterPro"/>
</dbReference>
<keyword evidence="6" id="KW-0249">Electron transport</keyword>
<evidence type="ECO:0000256" key="4">
    <source>
        <dbReference type="ARBA" id="ARBA00022734"/>
    </source>
</evidence>
<evidence type="ECO:0000256" key="5">
    <source>
        <dbReference type="ARBA" id="ARBA00022737"/>
    </source>
</evidence>
<dbReference type="FunFam" id="2.100.10.30:FF:000001">
    <property type="entry name" value="Jacalin-related lectin 33"/>
    <property type="match status" value="3"/>
</dbReference>
<keyword evidence="4" id="KW-0430">Lectin</keyword>
<evidence type="ECO:0000259" key="13">
    <source>
        <dbReference type="PROSITE" id="PS51752"/>
    </source>
</evidence>
<dbReference type="InterPro" id="IPR036404">
    <property type="entry name" value="Jacalin-like_lectin_dom_sf"/>
</dbReference>
<feature type="domain" description="Thioredoxin" evidence="12">
    <location>
        <begin position="1"/>
        <end position="115"/>
    </location>
</feature>
<dbReference type="GO" id="GO:0006950">
    <property type="term" value="P:response to stress"/>
    <property type="evidence" value="ECO:0007669"/>
    <property type="project" value="UniProtKB-ARBA"/>
</dbReference>